<dbReference type="Proteomes" id="UP001295794">
    <property type="component" value="Unassembled WGS sequence"/>
</dbReference>
<reference evidence="1" key="1">
    <citation type="submission" date="2023-11" db="EMBL/GenBank/DDBJ databases">
        <authorList>
            <person name="De Vega J J."/>
            <person name="De Vega J J."/>
        </authorList>
    </citation>
    <scope>NUCLEOTIDE SEQUENCE</scope>
</reference>
<name>A0AAD2K1X4_9AGAR</name>
<proteinExistence type="predicted"/>
<evidence type="ECO:0000313" key="1">
    <source>
        <dbReference type="EMBL" id="CAK5274463.1"/>
    </source>
</evidence>
<gene>
    <name evidence="1" type="ORF">MYCIT1_LOCUS21688</name>
</gene>
<feature type="non-terminal residue" evidence="1">
    <location>
        <position position="90"/>
    </location>
</feature>
<evidence type="ECO:0000313" key="2">
    <source>
        <dbReference type="Proteomes" id="UP001295794"/>
    </source>
</evidence>
<dbReference type="EMBL" id="CAVNYO010000403">
    <property type="protein sequence ID" value="CAK5274463.1"/>
    <property type="molecule type" value="Genomic_DNA"/>
</dbReference>
<protein>
    <submittedName>
        <fullName evidence="1">Uncharacterized protein</fullName>
    </submittedName>
</protein>
<feature type="non-terminal residue" evidence="1">
    <location>
        <position position="1"/>
    </location>
</feature>
<accession>A0AAD2K1X4</accession>
<organism evidence="1 2">
    <name type="scientific">Mycena citricolor</name>
    <dbReference type="NCBI Taxonomy" id="2018698"/>
    <lineage>
        <taxon>Eukaryota</taxon>
        <taxon>Fungi</taxon>
        <taxon>Dikarya</taxon>
        <taxon>Basidiomycota</taxon>
        <taxon>Agaricomycotina</taxon>
        <taxon>Agaricomycetes</taxon>
        <taxon>Agaricomycetidae</taxon>
        <taxon>Agaricales</taxon>
        <taxon>Marasmiineae</taxon>
        <taxon>Mycenaceae</taxon>
        <taxon>Mycena</taxon>
    </lineage>
</organism>
<keyword evidence="2" id="KW-1185">Reference proteome</keyword>
<comment type="caution">
    <text evidence="1">The sequence shown here is derived from an EMBL/GenBank/DDBJ whole genome shotgun (WGS) entry which is preliminary data.</text>
</comment>
<dbReference type="AlphaFoldDB" id="A0AAD2K1X4"/>
<sequence length="90" mass="10327">VTSLSCENAMLIPTCRLSTQRFASSIPETRRHLVFVTTHSWGALWRRDFGGFQMDDAYILFHYCIRSTGEFQTFLVLCNVYSIVNTTPIS</sequence>